<dbReference type="EMBL" id="LLKB01000001">
    <property type="protein sequence ID" value="KQC85811.1"/>
    <property type="molecule type" value="Genomic_DNA"/>
</dbReference>
<comment type="caution">
    <text evidence="2">The sequence shown here is derived from an EMBL/GenBank/DDBJ whole genome shotgun (WGS) entry which is preliminary data.</text>
</comment>
<feature type="transmembrane region" description="Helical" evidence="1">
    <location>
        <begin position="123"/>
        <end position="147"/>
    </location>
</feature>
<organism evidence="2 3">
    <name type="scientific">Butyribacter intestini</name>
    <dbReference type="NCBI Taxonomy" id="1703332"/>
    <lineage>
        <taxon>Bacteria</taxon>
        <taxon>Bacillati</taxon>
        <taxon>Bacillota</taxon>
        <taxon>Clostridia</taxon>
        <taxon>Lachnospirales</taxon>
        <taxon>Lachnospiraceae</taxon>
        <taxon>Butyribacter</taxon>
    </lineage>
</organism>
<accession>A0AAW3JVL2</accession>
<feature type="transmembrane region" description="Helical" evidence="1">
    <location>
        <begin position="80"/>
        <end position="98"/>
    </location>
</feature>
<sequence length="278" mass="32863">MKIMKMFKHDWLEGIWHRKLYLILSVLAAFFSCTGIHSSIIEHQKTENISNGTFMDYWIYLVDGCQAYKFDWYNSFVIPIRWICFITFLLIGVNNYMLSDLKGWGYQVLVHSKSRLNWWISKLMWSISYTLCYFFVSFCTVLIYCILRNVAVNFKPTLDIMKSQATESFMKFGNRNLYVAVLILPLLMALFLSIIQMVLSLYIRPVYVFIIMFIWLVASAYKKSWLLVGNLGMPYRMKPVLKSGFSTVQCFFVLIAASLICIIWGYLKFRKRDIFEKE</sequence>
<feature type="transmembrane region" description="Helical" evidence="1">
    <location>
        <begin position="245"/>
        <end position="267"/>
    </location>
</feature>
<reference evidence="2 3" key="1">
    <citation type="submission" date="2015-10" db="EMBL/GenBank/DDBJ databases">
        <title>Butyribacter intestini gen. nov., sp. nov., a butyric acid-producing bacterium of the family Lachnospiraceae isolated from the human faeces.</title>
        <authorList>
            <person name="Zou Y."/>
            <person name="Xue W."/>
            <person name="Luo G."/>
            <person name="Lv M."/>
        </authorList>
    </citation>
    <scope>NUCLEOTIDE SEQUENCE [LARGE SCALE GENOMIC DNA]</scope>
    <source>
        <strain evidence="2 3">TF01-11</strain>
    </source>
</reference>
<evidence type="ECO:0008006" key="4">
    <source>
        <dbReference type="Google" id="ProtNLM"/>
    </source>
</evidence>
<gene>
    <name evidence="2" type="ORF">APZ18_00975</name>
</gene>
<evidence type="ECO:0000256" key="1">
    <source>
        <dbReference type="SAM" id="Phobius"/>
    </source>
</evidence>
<dbReference type="PROSITE" id="PS51257">
    <property type="entry name" value="PROKAR_LIPOPROTEIN"/>
    <property type="match status" value="1"/>
</dbReference>
<evidence type="ECO:0000313" key="3">
    <source>
        <dbReference type="Proteomes" id="UP000050833"/>
    </source>
</evidence>
<dbReference type="RefSeq" id="WP_055940742.1">
    <property type="nucleotide sequence ID" value="NZ_JAQDCV010000006.1"/>
</dbReference>
<keyword evidence="3" id="KW-1185">Reference proteome</keyword>
<keyword evidence="1" id="KW-0472">Membrane</keyword>
<protein>
    <recommendedName>
        <fullName evidence="4">ABC-2 family transporter protein</fullName>
    </recommendedName>
</protein>
<evidence type="ECO:0000313" key="2">
    <source>
        <dbReference type="EMBL" id="KQC85811.1"/>
    </source>
</evidence>
<keyword evidence="1" id="KW-1133">Transmembrane helix</keyword>
<proteinExistence type="predicted"/>
<dbReference type="Proteomes" id="UP000050833">
    <property type="component" value="Unassembled WGS sequence"/>
</dbReference>
<name>A0AAW3JVL2_9FIRM</name>
<dbReference type="AlphaFoldDB" id="A0AAW3JVL2"/>
<feature type="transmembrane region" description="Helical" evidence="1">
    <location>
        <begin position="20"/>
        <end position="41"/>
    </location>
</feature>
<feature type="transmembrane region" description="Helical" evidence="1">
    <location>
        <begin position="177"/>
        <end position="199"/>
    </location>
</feature>
<feature type="transmembrane region" description="Helical" evidence="1">
    <location>
        <begin position="206"/>
        <end position="225"/>
    </location>
</feature>
<keyword evidence="1" id="KW-0812">Transmembrane</keyword>